<dbReference type="SUPFAM" id="SSF55486">
    <property type="entry name" value="Metalloproteases ('zincins'), catalytic domain"/>
    <property type="match status" value="1"/>
</dbReference>
<dbReference type="AlphaFoldDB" id="A0A5N4A3C5"/>
<dbReference type="PANTHER" id="PTHR11733:SF224">
    <property type="entry name" value="NEPRILYSIN-2"/>
    <property type="match status" value="1"/>
</dbReference>
<proteinExistence type="inferred from homology"/>
<keyword evidence="7" id="KW-0862">Zinc</keyword>
<comment type="cofactor">
    <cofactor evidence="1">
        <name>Zn(2+)</name>
        <dbReference type="ChEBI" id="CHEBI:29105"/>
    </cofactor>
</comment>
<evidence type="ECO:0000256" key="5">
    <source>
        <dbReference type="ARBA" id="ARBA00022723"/>
    </source>
</evidence>
<name>A0A5N4A3C5_PHOPY</name>
<dbReference type="GO" id="GO:0004222">
    <property type="term" value="F:metalloendopeptidase activity"/>
    <property type="evidence" value="ECO:0007669"/>
    <property type="project" value="InterPro"/>
</dbReference>
<evidence type="ECO:0000259" key="10">
    <source>
        <dbReference type="Pfam" id="PF05649"/>
    </source>
</evidence>
<keyword evidence="6" id="KW-0378">Hydrolase</keyword>
<dbReference type="GO" id="GO:0046872">
    <property type="term" value="F:metal ion binding"/>
    <property type="evidence" value="ECO:0007669"/>
    <property type="project" value="UniProtKB-KW"/>
</dbReference>
<dbReference type="Pfam" id="PF01431">
    <property type="entry name" value="Peptidase_M13"/>
    <property type="match status" value="1"/>
</dbReference>
<evidence type="ECO:0000256" key="2">
    <source>
        <dbReference type="ARBA" id="ARBA00004401"/>
    </source>
</evidence>
<feature type="domain" description="Peptidase M13 N-terminal" evidence="10">
    <location>
        <begin position="87"/>
        <end position="474"/>
    </location>
</feature>
<feature type="domain" description="Peptidase M13 C-terminal" evidence="9">
    <location>
        <begin position="536"/>
        <end position="741"/>
    </location>
</feature>
<dbReference type="Pfam" id="PF05649">
    <property type="entry name" value="Peptidase_M13_N"/>
    <property type="match status" value="1"/>
</dbReference>
<comment type="caution">
    <text evidence="11">The sequence shown here is derived from an EMBL/GenBank/DDBJ whole genome shotgun (WGS) entry which is preliminary data.</text>
</comment>
<keyword evidence="8" id="KW-0482">Metalloprotease</keyword>
<accession>A0A5N4A3C5</accession>
<dbReference type="PROSITE" id="PS51257">
    <property type="entry name" value="PROKAR_LIPOPROTEIN"/>
    <property type="match status" value="1"/>
</dbReference>
<evidence type="ECO:0000256" key="3">
    <source>
        <dbReference type="ARBA" id="ARBA00007357"/>
    </source>
</evidence>
<sequence length="742" mass="85823">MVVERIHKMEGEGTYSFKVAVYASVSSVFLLGCFSNCCRRGIYQTVSTIAPYYHYHFGILNRSTCLTRGCITAASKTLAFLNLSVNPCDDFYEFACGNYRKEILPDDETEVSVFNTIQKTVQSQLRTLLQDANLLNRSKPYRSLGQLYNLCMNTINVQRDGLNFAKHILRGLGGWPLLEGNSWNERNFDWIQLIHELRRNGLEYNYFFNFGIEPDRKNSSQRVLVLDQILPKLDEHLVSAKFSSSNDYFNYVVSIAEIFGANKIKIESEAREFIRFAQKLALMYVPQERRKNHTLLYNPITIAELHRKIPTIDWLRCIEGIVNIPTTQIRGDEVVVLSDLGYFETLSGLLRRTPKRVQANYIITNTVLSMVPLLTEEVLRVQERYNQVLTGVLYRKPRWKLCLDIISKSLPLPLSALYVKKYFKNESMKSADQIIQNVKDQFTTMLKLVDWLDGNTRRHALEKAAVISATVGYPHQLLDDKLIEEYYARLDMSSNSLIKAIMNVSLFNENREYEKLRRIVDKPDWIEHSSFTTEVNAFYTLEENSIDFPSAILQDVFFDSERPNYMNYGTLGFVAGHEITHGFDDQGKQFDKQGNLNEWWSADTAVAFRSKSQCFTEQYNNYVEPNVETYVNGQNTLGENIADNGGIKEAYLAYRNWVKRNGHELKLPGLDYTPYQMFWISAAQLWCFKARLELISELVYFDVHSPPRFRVIGSFSNSEQFSNDFNCAPNSFMNPQNKCSVW</sequence>
<dbReference type="Proteomes" id="UP000327044">
    <property type="component" value="Unassembled WGS sequence"/>
</dbReference>
<dbReference type="Gene3D" id="3.40.390.10">
    <property type="entry name" value="Collagenase (Catalytic Domain)"/>
    <property type="match status" value="1"/>
</dbReference>
<dbReference type="InterPro" id="IPR000718">
    <property type="entry name" value="Peptidase_M13"/>
</dbReference>
<keyword evidence="5" id="KW-0479">Metal-binding</keyword>
<evidence type="ECO:0000256" key="7">
    <source>
        <dbReference type="ARBA" id="ARBA00022833"/>
    </source>
</evidence>
<protein>
    <recommendedName>
        <fullName evidence="13">Peptidase M13 N-terminal domain-containing protein</fullName>
    </recommendedName>
</protein>
<dbReference type="PRINTS" id="PR00786">
    <property type="entry name" value="NEPRILYSIN"/>
</dbReference>
<reference evidence="11 12" key="1">
    <citation type="journal article" date="2018" name="Elife">
        <title>Firefly genomes illuminate parallel origins of bioluminescence in beetles.</title>
        <authorList>
            <person name="Fallon T.R."/>
            <person name="Lower S.E."/>
            <person name="Chang C.H."/>
            <person name="Bessho-Uehara M."/>
            <person name="Martin G.J."/>
            <person name="Bewick A.J."/>
            <person name="Behringer M."/>
            <person name="Debat H.J."/>
            <person name="Wong I."/>
            <person name="Day J.C."/>
            <person name="Suvorov A."/>
            <person name="Silva C.J."/>
            <person name="Stanger-Hall K.F."/>
            <person name="Hall D.W."/>
            <person name="Schmitz R.J."/>
            <person name="Nelson D.R."/>
            <person name="Lewis S.M."/>
            <person name="Shigenobu S."/>
            <person name="Bybee S.M."/>
            <person name="Larracuente A.M."/>
            <person name="Oba Y."/>
            <person name="Weng J.K."/>
        </authorList>
    </citation>
    <scope>NUCLEOTIDE SEQUENCE [LARGE SCALE GENOMIC DNA]</scope>
    <source>
        <strain evidence="11">1611_PpyrPB1</strain>
        <tissue evidence="11">Whole body</tissue>
    </source>
</reference>
<keyword evidence="4" id="KW-0645">Protease</keyword>
<evidence type="ECO:0000256" key="6">
    <source>
        <dbReference type="ARBA" id="ARBA00022801"/>
    </source>
</evidence>
<evidence type="ECO:0000313" key="12">
    <source>
        <dbReference type="Proteomes" id="UP000327044"/>
    </source>
</evidence>
<dbReference type="InterPro" id="IPR008753">
    <property type="entry name" value="Peptidase_M13_N"/>
</dbReference>
<keyword evidence="12" id="KW-1185">Reference proteome</keyword>
<dbReference type="EMBL" id="VVIM01000011">
    <property type="protein sequence ID" value="KAB0791817.1"/>
    <property type="molecule type" value="Genomic_DNA"/>
</dbReference>
<evidence type="ECO:0008006" key="13">
    <source>
        <dbReference type="Google" id="ProtNLM"/>
    </source>
</evidence>
<evidence type="ECO:0000256" key="8">
    <source>
        <dbReference type="ARBA" id="ARBA00023049"/>
    </source>
</evidence>
<dbReference type="InterPro" id="IPR042089">
    <property type="entry name" value="Peptidase_M13_dom_2"/>
</dbReference>
<dbReference type="InterPro" id="IPR018497">
    <property type="entry name" value="Peptidase_M13_C"/>
</dbReference>
<comment type="similarity">
    <text evidence="3">Belongs to the peptidase M13 family.</text>
</comment>
<dbReference type="PANTHER" id="PTHR11733">
    <property type="entry name" value="ZINC METALLOPROTEASE FAMILY M13 NEPRILYSIN-RELATED"/>
    <property type="match status" value="1"/>
</dbReference>
<dbReference type="PROSITE" id="PS51885">
    <property type="entry name" value="NEPRILYSIN"/>
    <property type="match status" value="1"/>
</dbReference>
<gene>
    <name evidence="11" type="ORF">PPYR_03617</name>
</gene>
<evidence type="ECO:0000256" key="1">
    <source>
        <dbReference type="ARBA" id="ARBA00001947"/>
    </source>
</evidence>
<dbReference type="GO" id="GO:0016485">
    <property type="term" value="P:protein processing"/>
    <property type="evidence" value="ECO:0007669"/>
    <property type="project" value="TreeGrafter"/>
</dbReference>
<evidence type="ECO:0000313" key="11">
    <source>
        <dbReference type="EMBL" id="KAB0791817.1"/>
    </source>
</evidence>
<dbReference type="CDD" id="cd08662">
    <property type="entry name" value="M13"/>
    <property type="match status" value="1"/>
</dbReference>
<dbReference type="InterPro" id="IPR024079">
    <property type="entry name" value="MetalloPept_cat_dom_sf"/>
</dbReference>
<evidence type="ECO:0000256" key="4">
    <source>
        <dbReference type="ARBA" id="ARBA00022670"/>
    </source>
</evidence>
<dbReference type="GO" id="GO:0005886">
    <property type="term" value="C:plasma membrane"/>
    <property type="evidence" value="ECO:0007669"/>
    <property type="project" value="UniProtKB-SubCell"/>
</dbReference>
<organism evidence="11 12">
    <name type="scientific">Photinus pyralis</name>
    <name type="common">Common eastern firefly</name>
    <name type="synonym">Lampyris pyralis</name>
    <dbReference type="NCBI Taxonomy" id="7054"/>
    <lineage>
        <taxon>Eukaryota</taxon>
        <taxon>Metazoa</taxon>
        <taxon>Ecdysozoa</taxon>
        <taxon>Arthropoda</taxon>
        <taxon>Hexapoda</taxon>
        <taxon>Insecta</taxon>
        <taxon>Pterygota</taxon>
        <taxon>Neoptera</taxon>
        <taxon>Endopterygota</taxon>
        <taxon>Coleoptera</taxon>
        <taxon>Polyphaga</taxon>
        <taxon>Elateriformia</taxon>
        <taxon>Elateroidea</taxon>
        <taxon>Lampyridae</taxon>
        <taxon>Lampyrinae</taxon>
        <taxon>Photinus</taxon>
    </lineage>
</organism>
<evidence type="ECO:0000259" key="9">
    <source>
        <dbReference type="Pfam" id="PF01431"/>
    </source>
</evidence>
<dbReference type="InParanoid" id="A0A5N4A3C5"/>
<dbReference type="Gene3D" id="1.10.1380.10">
    <property type="entry name" value="Neutral endopeptidase , domain2"/>
    <property type="match status" value="1"/>
</dbReference>
<comment type="subcellular location">
    <subcellularLocation>
        <location evidence="2">Cell membrane</location>
        <topology evidence="2">Single-pass type II membrane protein</topology>
    </subcellularLocation>
</comment>